<organism evidence="2 3">
    <name type="scientific">Polarella glacialis</name>
    <name type="common">Dinoflagellate</name>
    <dbReference type="NCBI Taxonomy" id="89957"/>
    <lineage>
        <taxon>Eukaryota</taxon>
        <taxon>Sar</taxon>
        <taxon>Alveolata</taxon>
        <taxon>Dinophyceae</taxon>
        <taxon>Suessiales</taxon>
        <taxon>Suessiaceae</taxon>
        <taxon>Polarella</taxon>
    </lineage>
</organism>
<evidence type="ECO:0000256" key="1">
    <source>
        <dbReference type="SAM" id="MobiDB-lite"/>
    </source>
</evidence>
<name>A0A813M3N6_POLGL</name>
<sequence>MKFPRVTRMRAEELELITCHGREIEVLLKEHGEFEPGDTSPADGGGDNEDSPAGQDDDGAGSGASGGALSGAAGGVPRPSPLLPAAPALSPVTSAVPASSVPSAKMFSSLLQRAIQCLQRHGGRCTAKEFVDEMGLRGKAKEALRRQAFDELKEVLETAEGGCLVLKQQYAG</sequence>
<evidence type="ECO:0000313" key="2">
    <source>
        <dbReference type="EMBL" id="CAE8742759.1"/>
    </source>
</evidence>
<protein>
    <submittedName>
        <fullName evidence="2">Uncharacterized protein</fullName>
    </submittedName>
</protein>
<comment type="caution">
    <text evidence="2">The sequence shown here is derived from an EMBL/GenBank/DDBJ whole genome shotgun (WGS) entry which is preliminary data.</text>
</comment>
<gene>
    <name evidence="2" type="ORF">PGLA2088_LOCUS51109</name>
</gene>
<proteinExistence type="predicted"/>
<accession>A0A813M3N6</accession>
<reference evidence="2" key="1">
    <citation type="submission" date="2021-02" db="EMBL/GenBank/DDBJ databases">
        <authorList>
            <person name="Dougan E. K."/>
            <person name="Rhodes N."/>
            <person name="Thang M."/>
            <person name="Chan C."/>
        </authorList>
    </citation>
    <scope>NUCLEOTIDE SEQUENCE</scope>
</reference>
<feature type="compositionally biased region" description="Gly residues" evidence="1">
    <location>
        <begin position="60"/>
        <end position="74"/>
    </location>
</feature>
<evidence type="ECO:0000313" key="3">
    <source>
        <dbReference type="Proteomes" id="UP000626109"/>
    </source>
</evidence>
<feature type="region of interest" description="Disordered" evidence="1">
    <location>
        <begin position="27"/>
        <end position="98"/>
    </location>
</feature>
<dbReference type="EMBL" id="CAJNNW010037538">
    <property type="protein sequence ID" value="CAE8742759.1"/>
    <property type="molecule type" value="Genomic_DNA"/>
</dbReference>
<dbReference type="AlphaFoldDB" id="A0A813M3N6"/>
<feature type="compositionally biased region" description="Acidic residues" evidence="1">
    <location>
        <begin position="46"/>
        <end position="59"/>
    </location>
</feature>
<feature type="compositionally biased region" description="Low complexity" evidence="1">
    <location>
        <begin position="85"/>
        <end position="98"/>
    </location>
</feature>
<dbReference type="Proteomes" id="UP000626109">
    <property type="component" value="Unassembled WGS sequence"/>
</dbReference>